<feature type="active site" evidence="7">
    <location>
        <position position="134"/>
    </location>
</feature>
<evidence type="ECO:0000256" key="4">
    <source>
        <dbReference type="ARBA" id="ARBA00047806"/>
    </source>
</evidence>
<evidence type="ECO:0000256" key="3">
    <source>
        <dbReference type="ARBA" id="ARBA00024679"/>
    </source>
</evidence>
<evidence type="ECO:0000313" key="9">
    <source>
        <dbReference type="EMBL" id="MCS4556682.1"/>
    </source>
</evidence>
<evidence type="ECO:0000256" key="7">
    <source>
        <dbReference type="HAMAP-Rule" id="MF_01401"/>
    </source>
</evidence>
<organism evidence="9 10">
    <name type="scientific">Shewanella electrica</name>
    <dbReference type="NCBI Taxonomy" id="515560"/>
    <lineage>
        <taxon>Bacteria</taxon>
        <taxon>Pseudomonadati</taxon>
        <taxon>Pseudomonadota</taxon>
        <taxon>Gammaproteobacteria</taxon>
        <taxon>Alteromonadales</taxon>
        <taxon>Shewanellaceae</taxon>
        <taxon>Shewanella</taxon>
    </lineage>
</organism>
<evidence type="ECO:0000256" key="1">
    <source>
        <dbReference type="ARBA" id="ARBA00023002"/>
    </source>
</evidence>
<sequence>MPPLNEFEQYVIEQKGTERPFSGEYYHHNAKGRYLCRKCGAPLFLSEHKFMAHCGWPAFDDEIAGAVTRTPDADGMRVEITCSSCGGHLGHVFEGEQFTDKNIRHCVNSVSMTFEALTDETTTTDNLATLGGGCFWCTEAVFKEIDGVLEVLPGYAGGAAETADYRQVCGGDTGHAEVVQIKFIDTVISYEEILRIFFTSHDPTTLNRQGNDIGSQYRSVIFVHSAEQADIANKVIADLTAEQVFDAPIVTEISAYQTFYRAEQEHLDYFARHPQQPYCAVVINPKVAKIRQQYRSYLKA</sequence>
<dbReference type="EC" id="1.8.4.11" evidence="7"/>
<accession>A0ABT2FL60</accession>
<feature type="domain" description="MsrB" evidence="8">
    <location>
        <begin position="1"/>
        <end position="117"/>
    </location>
</feature>
<dbReference type="InterPro" id="IPR011057">
    <property type="entry name" value="Mss4-like_sf"/>
</dbReference>
<dbReference type="EMBL" id="JAKOGG010000005">
    <property type="protein sequence ID" value="MCS4556682.1"/>
    <property type="molecule type" value="Genomic_DNA"/>
</dbReference>
<dbReference type="HAMAP" id="MF_01401">
    <property type="entry name" value="MsrA"/>
    <property type="match status" value="1"/>
</dbReference>
<keyword evidence="10" id="KW-1185">Reference proteome</keyword>
<evidence type="ECO:0000313" key="10">
    <source>
        <dbReference type="Proteomes" id="UP001201549"/>
    </source>
</evidence>
<dbReference type="Gene3D" id="3.30.1060.10">
    <property type="entry name" value="Peptide methionine sulphoxide reductase MsrA"/>
    <property type="match status" value="1"/>
</dbReference>
<dbReference type="GO" id="GO:0008113">
    <property type="term" value="F:peptide-methionine (S)-S-oxide reductase activity"/>
    <property type="evidence" value="ECO:0007669"/>
    <property type="project" value="UniProtKB-EC"/>
</dbReference>
<dbReference type="Pfam" id="PF01625">
    <property type="entry name" value="PMSR"/>
    <property type="match status" value="1"/>
</dbReference>
<dbReference type="NCBIfam" id="NF004042">
    <property type="entry name" value="PRK05550.1"/>
    <property type="match status" value="1"/>
</dbReference>
<dbReference type="NCBIfam" id="TIGR00401">
    <property type="entry name" value="msrA"/>
    <property type="match status" value="1"/>
</dbReference>
<evidence type="ECO:0000256" key="5">
    <source>
        <dbReference type="ARBA" id="ARBA00048488"/>
    </source>
</evidence>
<dbReference type="GO" id="GO:0033743">
    <property type="term" value="F:peptide-methionine (R)-S-oxide reductase activity"/>
    <property type="evidence" value="ECO:0007669"/>
    <property type="project" value="UniProtKB-EC"/>
</dbReference>
<comment type="similarity">
    <text evidence="7">Belongs to the MsrA Met sulfoxide reductase family.</text>
</comment>
<evidence type="ECO:0000256" key="6">
    <source>
        <dbReference type="ARBA" id="ARBA00048782"/>
    </source>
</evidence>
<reference evidence="10" key="2">
    <citation type="submission" date="2023-07" db="EMBL/GenBank/DDBJ databases">
        <title>Shewanella mangrovi sp. nov., an acetaldehyde- degrading bacterium isolated from mangrove sediment.</title>
        <authorList>
            <person name="Liu Y."/>
        </authorList>
    </citation>
    <scope>NUCLEOTIDE SEQUENCE [LARGE SCALE GENOMIC DNA]</scope>
    <source>
        <strain evidence="10">C32</strain>
    </source>
</reference>
<comment type="catalytic activity">
    <reaction evidence="5">
        <text>L-methionyl-[protein] + [thioredoxin]-disulfide + H2O = L-methionyl-(R)-S-oxide-[protein] + [thioredoxin]-dithiol</text>
        <dbReference type="Rhea" id="RHEA:24164"/>
        <dbReference type="Rhea" id="RHEA-COMP:10698"/>
        <dbReference type="Rhea" id="RHEA-COMP:10700"/>
        <dbReference type="Rhea" id="RHEA-COMP:12313"/>
        <dbReference type="Rhea" id="RHEA-COMP:12314"/>
        <dbReference type="ChEBI" id="CHEBI:15377"/>
        <dbReference type="ChEBI" id="CHEBI:16044"/>
        <dbReference type="ChEBI" id="CHEBI:29950"/>
        <dbReference type="ChEBI" id="CHEBI:45764"/>
        <dbReference type="ChEBI" id="CHEBI:50058"/>
        <dbReference type="EC" id="1.8.4.12"/>
    </reaction>
</comment>
<dbReference type="PROSITE" id="PS51790">
    <property type="entry name" value="MSRB"/>
    <property type="match status" value="1"/>
</dbReference>
<dbReference type="InterPro" id="IPR002579">
    <property type="entry name" value="Met_Sox_Rdtase_MsrB_dom"/>
</dbReference>
<dbReference type="Proteomes" id="UP001201549">
    <property type="component" value="Unassembled WGS sequence"/>
</dbReference>
<comment type="catalytic activity">
    <reaction evidence="6 7">
        <text>[thioredoxin]-disulfide + L-methionine + H2O = L-methionine (S)-S-oxide + [thioredoxin]-dithiol</text>
        <dbReference type="Rhea" id="RHEA:19993"/>
        <dbReference type="Rhea" id="RHEA-COMP:10698"/>
        <dbReference type="Rhea" id="RHEA-COMP:10700"/>
        <dbReference type="ChEBI" id="CHEBI:15377"/>
        <dbReference type="ChEBI" id="CHEBI:29950"/>
        <dbReference type="ChEBI" id="CHEBI:50058"/>
        <dbReference type="ChEBI" id="CHEBI:57844"/>
        <dbReference type="ChEBI" id="CHEBI:58772"/>
        <dbReference type="EC" id="1.8.4.11"/>
    </reaction>
</comment>
<dbReference type="Pfam" id="PF01641">
    <property type="entry name" value="SelR"/>
    <property type="match status" value="1"/>
</dbReference>
<dbReference type="RefSeq" id="WP_238896278.1">
    <property type="nucleotide sequence ID" value="NZ_JAKOGG010000005.1"/>
</dbReference>
<proteinExistence type="inferred from homology"/>
<gene>
    <name evidence="7" type="primary">msrA</name>
    <name evidence="9" type="ORF">L9G74_09540</name>
</gene>
<comment type="function">
    <text evidence="3 7">Has an important function as a repair enzyme for proteins that have been inactivated by oxidation. Catalyzes the reversible oxidation-reduction of methionine sulfoxide in proteins to methionine.</text>
</comment>
<keyword evidence="1 7" id="KW-0560">Oxidoreductase</keyword>
<dbReference type="InterPro" id="IPR002569">
    <property type="entry name" value="Met_Sox_Rdtase_MsrA_dom"/>
</dbReference>
<dbReference type="SUPFAM" id="SSF55068">
    <property type="entry name" value="Peptide methionine sulfoxide reductase"/>
    <property type="match status" value="1"/>
</dbReference>
<name>A0ABT2FL60_9GAMM</name>
<evidence type="ECO:0000256" key="2">
    <source>
        <dbReference type="ARBA" id="ARBA00023268"/>
    </source>
</evidence>
<reference evidence="9 10" key="1">
    <citation type="submission" date="2022-02" db="EMBL/GenBank/DDBJ databases">
        <authorList>
            <person name="Zhuang L."/>
        </authorList>
    </citation>
    <scope>NUCLEOTIDE SEQUENCE [LARGE SCALE GENOMIC DNA]</scope>
    <source>
        <strain evidence="9 10">C32</strain>
    </source>
</reference>
<dbReference type="Gene3D" id="2.170.150.20">
    <property type="entry name" value="Peptide methionine sulfoxide reductase"/>
    <property type="match status" value="1"/>
</dbReference>
<comment type="caution">
    <text evidence="9">The sequence shown here is derived from an EMBL/GenBank/DDBJ whole genome shotgun (WGS) entry which is preliminary data.</text>
</comment>
<dbReference type="NCBIfam" id="NF004036">
    <property type="entry name" value="PRK05508.1"/>
    <property type="match status" value="1"/>
</dbReference>
<dbReference type="SUPFAM" id="SSF51316">
    <property type="entry name" value="Mss4-like"/>
    <property type="match status" value="1"/>
</dbReference>
<protein>
    <recommendedName>
        <fullName evidence="7">Peptide methionine sulfoxide reductase MsrA</fullName>
        <shortName evidence="7">Protein-methionine-S-oxide reductase</shortName>
        <ecNumber evidence="7">1.8.4.11</ecNumber>
    </recommendedName>
    <alternativeName>
        <fullName evidence="7">Peptide-methionine (S)-S-oxide reductase</fullName>
        <shortName evidence="7">Peptide Met(O) reductase</shortName>
    </alternativeName>
</protein>
<keyword evidence="2" id="KW-0511">Multifunctional enzyme</keyword>
<evidence type="ECO:0000259" key="8">
    <source>
        <dbReference type="PROSITE" id="PS51790"/>
    </source>
</evidence>
<comment type="catalytic activity">
    <reaction evidence="4 7">
        <text>L-methionyl-[protein] + [thioredoxin]-disulfide + H2O = L-methionyl-(S)-S-oxide-[protein] + [thioredoxin]-dithiol</text>
        <dbReference type="Rhea" id="RHEA:14217"/>
        <dbReference type="Rhea" id="RHEA-COMP:10698"/>
        <dbReference type="Rhea" id="RHEA-COMP:10700"/>
        <dbReference type="Rhea" id="RHEA-COMP:12313"/>
        <dbReference type="Rhea" id="RHEA-COMP:12315"/>
        <dbReference type="ChEBI" id="CHEBI:15377"/>
        <dbReference type="ChEBI" id="CHEBI:16044"/>
        <dbReference type="ChEBI" id="CHEBI:29950"/>
        <dbReference type="ChEBI" id="CHEBI:44120"/>
        <dbReference type="ChEBI" id="CHEBI:50058"/>
        <dbReference type="EC" id="1.8.4.11"/>
    </reaction>
</comment>
<dbReference type="PANTHER" id="PTHR43774:SF1">
    <property type="entry name" value="PEPTIDE METHIONINE SULFOXIDE REDUCTASE MSRA 2"/>
    <property type="match status" value="1"/>
</dbReference>
<dbReference type="PANTHER" id="PTHR43774">
    <property type="entry name" value="PEPTIDE METHIONINE SULFOXIDE REDUCTASE"/>
    <property type="match status" value="1"/>
</dbReference>
<dbReference type="InterPro" id="IPR036509">
    <property type="entry name" value="Met_Sox_Rdtase_MsrA_sf"/>
</dbReference>